<keyword evidence="7" id="KW-1185">Reference proteome</keyword>
<dbReference type="Pfam" id="PF00111">
    <property type="entry name" value="Fer2"/>
    <property type="match status" value="1"/>
</dbReference>
<dbReference type="SUPFAM" id="SSF54292">
    <property type="entry name" value="2Fe-2S ferredoxin-like"/>
    <property type="match status" value="1"/>
</dbReference>
<dbReference type="InterPro" id="IPR017927">
    <property type="entry name" value="FAD-bd_FR_type"/>
</dbReference>
<organism evidence="6 7">
    <name type="scientific">Venatoribacter cucullus</name>
    <dbReference type="NCBI Taxonomy" id="2661630"/>
    <lineage>
        <taxon>Bacteria</taxon>
        <taxon>Pseudomonadati</taxon>
        <taxon>Pseudomonadota</taxon>
        <taxon>Gammaproteobacteria</taxon>
        <taxon>Oceanospirillales</taxon>
        <taxon>Oceanospirillaceae</taxon>
        <taxon>Venatoribacter</taxon>
    </lineage>
</organism>
<dbReference type="PROSITE" id="PS51085">
    <property type="entry name" value="2FE2S_FER_2"/>
    <property type="match status" value="1"/>
</dbReference>
<dbReference type="EMBL" id="CP046056">
    <property type="protein sequence ID" value="QQD25341.1"/>
    <property type="molecule type" value="Genomic_DNA"/>
</dbReference>
<evidence type="ECO:0000259" key="4">
    <source>
        <dbReference type="PROSITE" id="PS51085"/>
    </source>
</evidence>
<name>A0A9X7V0A0_9GAMM</name>
<dbReference type="SUPFAM" id="SSF63380">
    <property type="entry name" value="Riboflavin synthase domain-like"/>
    <property type="match status" value="1"/>
</dbReference>
<comment type="similarity">
    <text evidence="3">Belongs to the Fre/LuxG FAD/NAD(P) flavoprotein oxidoreductase family.</text>
</comment>
<dbReference type="GO" id="GO:0008218">
    <property type="term" value="P:bioluminescence"/>
    <property type="evidence" value="ECO:0007669"/>
    <property type="project" value="UniProtKB-KW"/>
</dbReference>
<dbReference type="InterPro" id="IPR036010">
    <property type="entry name" value="2Fe-2S_ferredoxin-like_sf"/>
</dbReference>
<dbReference type="GO" id="GO:0051536">
    <property type="term" value="F:iron-sulfur cluster binding"/>
    <property type="evidence" value="ECO:0007669"/>
    <property type="project" value="InterPro"/>
</dbReference>
<dbReference type="PANTHER" id="PTHR47354:SF7">
    <property type="entry name" value="NAD(P)H-FLAVIN REDUCTASE"/>
    <property type="match status" value="1"/>
</dbReference>
<evidence type="ECO:0000256" key="3">
    <source>
        <dbReference type="ARBA" id="ARBA00038177"/>
    </source>
</evidence>
<dbReference type="Proteomes" id="UP000596074">
    <property type="component" value="Chromosome"/>
</dbReference>
<dbReference type="Pfam" id="PF00175">
    <property type="entry name" value="NAD_binding_1"/>
    <property type="match status" value="1"/>
</dbReference>
<dbReference type="Gene3D" id="3.40.50.80">
    <property type="entry name" value="Nucleotide-binding domain of ferredoxin-NADP reductase (FNR) module"/>
    <property type="match status" value="1"/>
</dbReference>
<accession>A0A9X7V0A0</accession>
<protein>
    <submittedName>
        <fullName evidence="6">2Fe-2S iron-sulfur cluster binding domain-containing protein</fullName>
    </submittedName>
</protein>
<dbReference type="InterPro" id="IPR017938">
    <property type="entry name" value="Riboflavin_synthase-like_b-brl"/>
</dbReference>
<dbReference type="KEGG" id="vcw:GJQ55_13025"/>
<evidence type="ECO:0000256" key="1">
    <source>
        <dbReference type="ARBA" id="ARBA00023002"/>
    </source>
</evidence>
<dbReference type="GO" id="GO:0016491">
    <property type="term" value="F:oxidoreductase activity"/>
    <property type="evidence" value="ECO:0007669"/>
    <property type="project" value="UniProtKB-KW"/>
</dbReference>
<proteinExistence type="inferred from homology"/>
<evidence type="ECO:0000259" key="5">
    <source>
        <dbReference type="PROSITE" id="PS51384"/>
    </source>
</evidence>
<gene>
    <name evidence="6" type="ORF">GJQ55_13025</name>
</gene>
<dbReference type="Gene3D" id="3.10.20.30">
    <property type="match status" value="1"/>
</dbReference>
<dbReference type="PANTHER" id="PTHR47354">
    <property type="entry name" value="NADH OXIDOREDUCTASE HCR"/>
    <property type="match status" value="1"/>
</dbReference>
<keyword evidence="2" id="KW-0455">Luminescence</keyword>
<keyword evidence="1" id="KW-0560">Oxidoreductase</keyword>
<evidence type="ECO:0000313" key="6">
    <source>
        <dbReference type="EMBL" id="QQD25341.1"/>
    </source>
</evidence>
<dbReference type="CDD" id="cd00207">
    <property type="entry name" value="fer2"/>
    <property type="match status" value="1"/>
</dbReference>
<reference evidence="6 7" key="1">
    <citation type="submission" date="2019-11" db="EMBL/GenBank/DDBJ databases">
        <title>Venatorbacter sp. nov. a predator of Campylobacter and other Gram-negative bacteria.</title>
        <authorList>
            <person name="Saeedi A."/>
            <person name="Cummings N.J."/>
            <person name="Connerton I.F."/>
            <person name="Connerton P.L."/>
        </authorList>
    </citation>
    <scope>NUCLEOTIDE SEQUENCE [LARGE SCALE GENOMIC DNA]</scope>
    <source>
        <strain evidence="6">XL5</strain>
    </source>
</reference>
<sequence length="371" mass="40974">MGHPHCYGLRSESTGRCHVGRAGPVSTHTVTFQPAGVQIQCREDQSIADAAEEQGVTLFIGCDNGVCEVCKADRLSGSFRFRNALGQTILEQDDQVLCCVAHPLTDTEIYMEDVYPADHLPPRTLACQITAVELLGDNVWRVELLAPAGKAIEFWPGQYLLLHITDAQGREEQVPYSIACAPGSLTGGDPRRLELHIADHSDNASQVLAFLRQAVVVRVTLPQGDCFISPRILQQHRGQPLLMIAAGSGFSQIKSLVEGALAINPQQEIHLYWSNRQPGGFYLSQLPLQWAQQFANVHYHPIIEQHSNGWDGRAGWIYQVIHEDFTNLSHTQVYACGSPNMVYGTLDQLAPLGLTQKNMHADVFSYAPRSE</sequence>
<dbReference type="SUPFAM" id="SSF52343">
    <property type="entry name" value="Ferredoxin reductase-like, C-terminal NADP-linked domain"/>
    <property type="match status" value="1"/>
</dbReference>
<dbReference type="InterPro" id="IPR001433">
    <property type="entry name" value="OxRdtase_FAD/NAD-bd"/>
</dbReference>
<evidence type="ECO:0000313" key="7">
    <source>
        <dbReference type="Proteomes" id="UP000596074"/>
    </source>
</evidence>
<dbReference type="InterPro" id="IPR050415">
    <property type="entry name" value="MRET"/>
</dbReference>
<dbReference type="InterPro" id="IPR001041">
    <property type="entry name" value="2Fe-2S_ferredoxin-type"/>
</dbReference>
<evidence type="ECO:0000256" key="2">
    <source>
        <dbReference type="ARBA" id="ARBA00023223"/>
    </source>
</evidence>
<dbReference type="InterPro" id="IPR012675">
    <property type="entry name" value="Beta-grasp_dom_sf"/>
</dbReference>
<dbReference type="PROSITE" id="PS51384">
    <property type="entry name" value="FAD_FR"/>
    <property type="match status" value="1"/>
</dbReference>
<feature type="domain" description="FAD-binding FR-type" evidence="5">
    <location>
        <begin position="122"/>
        <end position="229"/>
    </location>
</feature>
<dbReference type="AlphaFoldDB" id="A0A9X7V0A0"/>
<dbReference type="CDD" id="cd06189">
    <property type="entry name" value="flavin_oxioreductase"/>
    <property type="match status" value="1"/>
</dbReference>
<feature type="domain" description="2Fe-2S ferredoxin-type" evidence="4">
    <location>
        <begin position="28"/>
        <end position="115"/>
    </location>
</feature>
<dbReference type="Gene3D" id="2.40.30.10">
    <property type="entry name" value="Translation factors"/>
    <property type="match status" value="1"/>
</dbReference>
<dbReference type="InterPro" id="IPR039261">
    <property type="entry name" value="FNR_nucleotide-bd"/>
</dbReference>